<proteinExistence type="inferred from homology"/>
<organism evidence="10 11">
    <name type="scientific">Hymenobacter daecheongensis DSM 21074</name>
    <dbReference type="NCBI Taxonomy" id="1121955"/>
    <lineage>
        <taxon>Bacteria</taxon>
        <taxon>Pseudomonadati</taxon>
        <taxon>Bacteroidota</taxon>
        <taxon>Cytophagia</taxon>
        <taxon>Cytophagales</taxon>
        <taxon>Hymenobacteraceae</taxon>
        <taxon>Hymenobacter</taxon>
    </lineage>
</organism>
<dbReference type="AlphaFoldDB" id="A0A1M6CWI6"/>
<dbReference type="InterPro" id="IPR035906">
    <property type="entry name" value="MetI-like_sf"/>
</dbReference>
<evidence type="ECO:0000256" key="2">
    <source>
        <dbReference type="ARBA" id="ARBA00022448"/>
    </source>
</evidence>
<evidence type="ECO:0000256" key="8">
    <source>
        <dbReference type="SAM" id="MobiDB-lite"/>
    </source>
</evidence>
<name>A0A1M6CWI6_9BACT</name>
<feature type="transmembrane region" description="Helical" evidence="7">
    <location>
        <begin position="216"/>
        <end position="239"/>
    </location>
</feature>
<evidence type="ECO:0000256" key="1">
    <source>
        <dbReference type="ARBA" id="ARBA00004651"/>
    </source>
</evidence>
<dbReference type="Gene3D" id="1.10.3720.10">
    <property type="entry name" value="MetI-like"/>
    <property type="match status" value="1"/>
</dbReference>
<gene>
    <name evidence="10" type="ORF">SAMN02745146_1297</name>
</gene>
<evidence type="ECO:0000256" key="5">
    <source>
        <dbReference type="ARBA" id="ARBA00022989"/>
    </source>
</evidence>
<comment type="subcellular location">
    <subcellularLocation>
        <location evidence="1 7">Cell membrane</location>
        <topology evidence="1 7">Multi-pass membrane protein</topology>
    </subcellularLocation>
</comment>
<keyword evidence="6 7" id="KW-0472">Membrane</keyword>
<dbReference type="GO" id="GO:0055085">
    <property type="term" value="P:transmembrane transport"/>
    <property type="evidence" value="ECO:0007669"/>
    <property type="project" value="InterPro"/>
</dbReference>
<dbReference type="GO" id="GO:0005886">
    <property type="term" value="C:plasma membrane"/>
    <property type="evidence" value="ECO:0007669"/>
    <property type="project" value="UniProtKB-SubCell"/>
</dbReference>
<evidence type="ECO:0000313" key="10">
    <source>
        <dbReference type="EMBL" id="SHI65382.1"/>
    </source>
</evidence>
<dbReference type="Proteomes" id="UP000184418">
    <property type="component" value="Unassembled WGS sequence"/>
</dbReference>
<keyword evidence="3" id="KW-1003">Cell membrane</keyword>
<evidence type="ECO:0000256" key="3">
    <source>
        <dbReference type="ARBA" id="ARBA00022475"/>
    </source>
</evidence>
<dbReference type="PANTHER" id="PTHR30465">
    <property type="entry name" value="INNER MEMBRANE ABC TRANSPORTER"/>
    <property type="match status" value="1"/>
</dbReference>
<evidence type="ECO:0000256" key="6">
    <source>
        <dbReference type="ARBA" id="ARBA00023136"/>
    </source>
</evidence>
<reference evidence="10 11" key="1">
    <citation type="submission" date="2016-11" db="EMBL/GenBank/DDBJ databases">
        <authorList>
            <person name="Jaros S."/>
            <person name="Januszkiewicz K."/>
            <person name="Wedrychowicz H."/>
        </authorList>
    </citation>
    <scope>NUCLEOTIDE SEQUENCE [LARGE SCALE GENOMIC DNA]</scope>
    <source>
        <strain evidence="10 11">DSM 21074</strain>
    </source>
</reference>
<keyword evidence="2 7" id="KW-0813">Transport</keyword>
<dbReference type="InterPro" id="IPR000515">
    <property type="entry name" value="MetI-like"/>
</dbReference>
<keyword evidence="11" id="KW-1185">Reference proteome</keyword>
<evidence type="ECO:0000256" key="7">
    <source>
        <dbReference type="RuleBase" id="RU363032"/>
    </source>
</evidence>
<sequence>MGRFLLHRLLRALLAAWAIISVIFLLSRAGAQERPPASRLAEGSLSATTASPVQRRQAGQLQQRRLGLTGPLFYVSAAPAPAAGLGWRWHWNGRANQYHQWLRRLVHANLGVSFRDGQPVTLLLGQSLRYTLPLTVGAAVCSIGLVWLVAPHLGRPSWRRRFLLGLFFVVDAVPLFVVALLLLLLLANPDALAWFPAYGLGPEDAAAPWPVRLQALAYHLALPLLTLTLASLPALAVPLDAALRHELRADYVLTARAKGLPDSLVIRHHALRNALLPALTLLTELLPGLVAGSVVVELVYSLPGMGRLLAEAAAAHDYPVLLGGVLLIALVRLLGQLLADWLYTLADPRIRLPV</sequence>
<feature type="transmembrane region" description="Helical" evidence="7">
    <location>
        <begin position="162"/>
        <end position="187"/>
    </location>
</feature>
<dbReference type="STRING" id="1121955.SAMN02745146_1297"/>
<keyword evidence="4 7" id="KW-0812">Transmembrane</keyword>
<dbReference type="SUPFAM" id="SSF161098">
    <property type="entry name" value="MetI-like"/>
    <property type="match status" value="1"/>
</dbReference>
<dbReference type="Pfam" id="PF00528">
    <property type="entry name" value="BPD_transp_1"/>
    <property type="match status" value="1"/>
</dbReference>
<dbReference type="RefSeq" id="WP_073106730.1">
    <property type="nucleotide sequence ID" value="NZ_FQYN01000002.1"/>
</dbReference>
<evidence type="ECO:0000313" key="11">
    <source>
        <dbReference type="Proteomes" id="UP000184418"/>
    </source>
</evidence>
<feature type="transmembrane region" description="Helical" evidence="7">
    <location>
        <begin position="130"/>
        <end position="150"/>
    </location>
</feature>
<protein>
    <submittedName>
        <fullName evidence="10">Peptide/nickel transport system permease protein</fullName>
    </submittedName>
</protein>
<feature type="transmembrane region" description="Helical" evidence="7">
    <location>
        <begin position="320"/>
        <end position="343"/>
    </location>
</feature>
<feature type="transmembrane region" description="Helical" evidence="7">
    <location>
        <begin position="274"/>
        <end position="300"/>
    </location>
</feature>
<evidence type="ECO:0000259" key="9">
    <source>
        <dbReference type="PROSITE" id="PS50928"/>
    </source>
</evidence>
<dbReference type="OrthoDB" id="24153at2"/>
<keyword evidence="5 7" id="KW-1133">Transmembrane helix</keyword>
<dbReference type="PROSITE" id="PS50928">
    <property type="entry name" value="ABC_TM1"/>
    <property type="match status" value="1"/>
</dbReference>
<feature type="domain" description="ABC transmembrane type-1" evidence="9">
    <location>
        <begin position="128"/>
        <end position="339"/>
    </location>
</feature>
<dbReference type="EMBL" id="FQYN01000002">
    <property type="protein sequence ID" value="SHI65382.1"/>
    <property type="molecule type" value="Genomic_DNA"/>
</dbReference>
<accession>A0A1M6CWI6</accession>
<dbReference type="PANTHER" id="PTHR30465:SF0">
    <property type="entry name" value="OLIGOPEPTIDE TRANSPORT SYSTEM PERMEASE PROTEIN APPB"/>
    <property type="match status" value="1"/>
</dbReference>
<feature type="region of interest" description="Disordered" evidence="8">
    <location>
        <begin position="37"/>
        <end position="57"/>
    </location>
</feature>
<evidence type="ECO:0000256" key="4">
    <source>
        <dbReference type="ARBA" id="ARBA00022692"/>
    </source>
</evidence>
<comment type="similarity">
    <text evidence="7">Belongs to the binding-protein-dependent transport system permease family.</text>
</comment>